<dbReference type="Gene3D" id="1.10.510.10">
    <property type="entry name" value="Transferase(Phosphotransferase) domain 1"/>
    <property type="match status" value="1"/>
</dbReference>
<dbReference type="InterPro" id="IPR000719">
    <property type="entry name" value="Prot_kinase_dom"/>
</dbReference>
<name>A0A058ZCT3_FONAL</name>
<feature type="compositionally biased region" description="Polar residues" evidence="3">
    <location>
        <begin position="1442"/>
        <end position="1459"/>
    </location>
</feature>
<feature type="compositionally biased region" description="Polar residues" evidence="3">
    <location>
        <begin position="1622"/>
        <end position="1632"/>
    </location>
</feature>
<evidence type="ECO:0000313" key="5">
    <source>
        <dbReference type="EMBL" id="KCV71247.1"/>
    </source>
</evidence>
<dbReference type="PROSITE" id="PS50011">
    <property type="entry name" value="PROTEIN_KINASE_DOM"/>
    <property type="match status" value="1"/>
</dbReference>
<feature type="compositionally biased region" description="Low complexity" evidence="3">
    <location>
        <begin position="1415"/>
        <end position="1441"/>
    </location>
</feature>
<feature type="region of interest" description="Disordered" evidence="3">
    <location>
        <begin position="1415"/>
        <end position="1647"/>
    </location>
</feature>
<feature type="region of interest" description="Disordered" evidence="3">
    <location>
        <begin position="342"/>
        <end position="432"/>
    </location>
</feature>
<dbReference type="GeneID" id="20526922"/>
<feature type="compositionally biased region" description="Low complexity" evidence="3">
    <location>
        <begin position="1747"/>
        <end position="1771"/>
    </location>
</feature>
<feature type="region of interest" description="Disordered" evidence="3">
    <location>
        <begin position="1307"/>
        <end position="1377"/>
    </location>
</feature>
<dbReference type="RefSeq" id="XP_009494370.1">
    <property type="nucleotide sequence ID" value="XM_009496095.1"/>
</dbReference>
<feature type="compositionally biased region" description="Low complexity" evidence="3">
    <location>
        <begin position="1347"/>
        <end position="1361"/>
    </location>
</feature>
<feature type="compositionally biased region" description="Acidic residues" evidence="3">
    <location>
        <begin position="1502"/>
        <end position="1511"/>
    </location>
</feature>
<feature type="compositionally biased region" description="Pro residues" evidence="3">
    <location>
        <begin position="1526"/>
        <end position="1540"/>
    </location>
</feature>
<sequence>MNGATPASDIWSLGCTIIELLTGSPPHFDLAPLSAMFRIVQDDQPALPQGLSPALDDFLTSCFQKDYNLRVSAEKLRRHPWLSRRNQSAPAAAVAATVPIPAAVAAATPGSARDVAQAVVQYNEAFENHARAPSVPASPTLAAAAAAAAETGEAASGLRKPMATSGARGPAGGGLSRAPSQRSRPEKSMADHLSSLTVHDDPDDGSLDWGTDSDDSFGGSSSSSSTFSLASGDTVRLGPGAVGRNVPSAGAANKAATPTGRGPAGAGGATASGGDPLAALNLADMVDDLSFRSDSDDQAALDNGLTFSSPMLSSTIVRRIGQQAEPAMPAAAARGAGNALDQFAESDDDDNWGSDFASDLVVQPGKPVRPSAAAQAYSPPTPQPVGSGAAGGASGPGRPPSPGLASRNAKRASVAWPSDDEEDEDINFDDLDGTDSLFVRRDIPHLKVITAGASPKAGARAGSASGTSSGAAASGAAAIEATLGRFQETEVDDDDFDDFIGATVRFSRPPAISQHAPGDDSTIDRFASVSFDDPSTPLVLSLPGHRGAGGAGFGAGDDFDDDDEEDIFANLDDEFEEEVLDEEKQLARDRQARLLNDCARVLSQLQNACFGSHDNMFPDEAAARAAGPENTIQQACEAMLDLLQRNPDIRQSFFTEHRSITVMDFLSAPPSDLQAIPHLLRVINEILTDNEPLLDALCLMGGIPAYLALADFSNAATHAIRLQVARFVRLVCFRSTGLSQQTFISCRGTAALVQMLDWPKYGAPSALLARERVLLVLDCIKYMMDHTGSHGVSAPRPQDGTMSINKNQLSRVFGSQGLIQSLVALLPAMRQENAAASERQLLLDAGVTLDDEQPDADLLAAVATRLPQYYELVLDLLTTLIQLRDAMIASTVSSASAFQSNTAALTTLDSAGLRQLLEQAKRAGNAPVLLVLLGELNAHCDYIQAQEPGSPGNAGLGPLATDGHGTGAAAATGTNAHYAAVCAALLKCVKMVRTLADINVQDALERAGAIATLVRVLDLYPTEYEAVVSQRGPSNYVSEIRHQAMAALFGLCRLSRARQAAAAEAGIIPHLTSCLQARLARASAIRNLALAVLVVLPLAGAATRDMLWKEDALAVLLELAAGSTSAGAAVGAARGQTAVAQVHRDLDYTQMAALEAISDWLSEDTERVELVLSEEEHIACLVAIMCTRVTANSLLERLLDRFERVVMLAAGVRRSLALSPAFLRGLARKAFQPGRTFVPKAQVRVSVMKILTSLASATLPLVARGELAPTAGVHGFIQRDAEMLSIIQHLAQHDKSVLVKRMALDILNPPQPGEDSEDDTHPGLGPEGGEEDPHDVGNSAFDRDAGHSSSFGSSDGDAFSDSGDDEGGTASGPAGRANFGATIVFNRPPLKDMLAGSGGVAAGAGASSPAFMGAPLASGSNNHTNSSSSSRSSSNSNSFESDGQQTRNTAAIFGSTVNFNRPRFPGLAPSGGGPSSPAGRLAAAPVMPSITDASSLVHTDSDASDQSDDDFLVARMSTVVMTHSPIRPPGGGPGPRPRPLPSDGSTADEEDDAEDNPFSSSDDEGAASMDTGAAGRPAGFDSTVVLTKPLSQLLRAESRTPTTRRSPLSLGPAGTSPGADSGSDNLPTPSGSDSEDGLPSGAGAPGFASTVVLTKPISQLRIDLESPPARRSPLGLGAAGAPPVADNDNSSDAASPSDGDSGDDLSPEAGGPGCTSTVVLSQPISQLMQQQQQQQVAAPAPTPASPPSNSGSPLASPGSGSGSNSGSSSPRGGAGRGKRHPGGPRAKRSPRKR</sequence>
<dbReference type="SUPFAM" id="SSF48371">
    <property type="entry name" value="ARM repeat"/>
    <property type="match status" value="1"/>
</dbReference>
<feature type="compositionally biased region" description="Low complexity" evidence="3">
    <location>
        <begin position="1721"/>
        <end position="1739"/>
    </location>
</feature>
<keyword evidence="1" id="KW-0547">Nucleotide-binding</keyword>
<feature type="compositionally biased region" description="Low complexity" evidence="3">
    <location>
        <begin position="216"/>
        <end position="234"/>
    </location>
</feature>
<organism evidence="5">
    <name type="scientific">Fonticula alba</name>
    <name type="common">Slime mold</name>
    <dbReference type="NCBI Taxonomy" id="691883"/>
    <lineage>
        <taxon>Eukaryota</taxon>
        <taxon>Rotosphaerida</taxon>
        <taxon>Fonticulaceae</taxon>
        <taxon>Fonticula</taxon>
    </lineage>
</organism>
<proteinExistence type="predicted"/>
<dbReference type="GO" id="GO:0005737">
    <property type="term" value="C:cytoplasm"/>
    <property type="evidence" value="ECO:0007669"/>
    <property type="project" value="TreeGrafter"/>
</dbReference>
<dbReference type="Proteomes" id="UP000030693">
    <property type="component" value="Unassembled WGS sequence"/>
</dbReference>
<dbReference type="GO" id="GO:0005524">
    <property type="term" value="F:ATP binding"/>
    <property type="evidence" value="ECO:0007669"/>
    <property type="project" value="UniProtKB-KW"/>
</dbReference>
<feature type="compositionally biased region" description="Low complexity" evidence="3">
    <location>
        <begin position="1673"/>
        <end position="1699"/>
    </location>
</feature>
<dbReference type="InterPro" id="IPR011989">
    <property type="entry name" value="ARM-like"/>
</dbReference>
<evidence type="ECO:0000256" key="1">
    <source>
        <dbReference type="ARBA" id="ARBA00022741"/>
    </source>
</evidence>
<feature type="region of interest" description="Disordered" evidence="3">
    <location>
        <begin position="1663"/>
        <end position="1793"/>
    </location>
</feature>
<feature type="compositionally biased region" description="Basic residues" evidence="3">
    <location>
        <begin position="1776"/>
        <end position="1793"/>
    </location>
</feature>
<feature type="compositionally biased region" description="Acidic residues" evidence="3">
    <location>
        <begin position="201"/>
        <end position="215"/>
    </location>
</feature>
<protein>
    <recommendedName>
        <fullName evidence="4">Protein kinase domain-containing protein</fullName>
    </recommendedName>
</protein>
<dbReference type="OrthoDB" id="275301at2759"/>
<evidence type="ECO:0000256" key="3">
    <source>
        <dbReference type="SAM" id="MobiDB-lite"/>
    </source>
</evidence>
<feature type="compositionally biased region" description="Acidic residues" evidence="3">
    <location>
        <begin position="1546"/>
        <end position="1565"/>
    </location>
</feature>
<dbReference type="Gene3D" id="1.25.10.10">
    <property type="entry name" value="Leucine-rich Repeat Variant"/>
    <property type="match status" value="2"/>
</dbReference>
<dbReference type="EMBL" id="KB932203">
    <property type="protein sequence ID" value="KCV71247.1"/>
    <property type="molecule type" value="Genomic_DNA"/>
</dbReference>
<feature type="region of interest" description="Disordered" evidence="3">
    <location>
        <begin position="154"/>
        <end position="270"/>
    </location>
</feature>
<gene>
    <name evidence="5" type="ORF">H696_02197</name>
</gene>
<feature type="domain" description="Protein kinase" evidence="4">
    <location>
        <begin position="1"/>
        <end position="82"/>
    </location>
</feature>
<feature type="compositionally biased region" description="Acidic residues" evidence="3">
    <location>
        <begin position="418"/>
        <end position="432"/>
    </location>
</feature>
<keyword evidence="6" id="KW-1185">Reference proteome</keyword>
<dbReference type="PANTHER" id="PTHR48012">
    <property type="entry name" value="STERILE20-LIKE KINASE, ISOFORM B-RELATED"/>
    <property type="match status" value="1"/>
</dbReference>
<dbReference type="Pfam" id="PF00069">
    <property type="entry name" value="Pkinase"/>
    <property type="match status" value="1"/>
</dbReference>
<dbReference type="SUPFAM" id="SSF56112">
    <property type="entry name" value="Protein kinase-like (PK-like)"/>
    <property type="match status" value="1"/>
</dbReference>
<dbReference type="GO" id="GO:0004674">
    <property type="term" value="F:protein serine/threonine kinase activity"/>
    <property type="evidence" value="ECO:0007669"/>
    <property type="project" value="TreeGrafter"/>
</dbReference>
<evidence type="ECO:0000256" key="2">
    <source>
        <dbReference type="ARBA" id="ARBA00022840"/>
    </source>
</evidence>
<dbReference type="InterPro" id="IPR050629">
    <property type="entry name" value="STE20/SPS1-PAK"/>
</dbReference>
<dbReference type="PANTHER" id="PTHR48012:SF26">
    <property type="entry name" value="SERINE_THREONINE-PROTEIN KINASE DDB_G0283821-RELATED"/>
    <property type="match status" value="1"/>
</dbReference>
<feature type="compositionally biased region" description="Low complexity" evidence="3">
    <location>
        <begin position="1475"/>
        <end position="1485"/>
    </location>
</feature>
<evidence type="ECO:0000313" key="6">
    <source>
        <dbReference type="Proteomes" id="UP000030693"/>
    </source>
</evidence>
<keyword evidence="2" id="KW-0067">ATP-binding</keyword>
<dbReference type="InterPro" id="IPR016024">
    <property type="entry name" value="ARM-type_fold"/>
</dbReference>
<dbReference type="eggNOG" id="KOG0198">
    <property type="taxonomic scope" value="Eukaryota"/>
</dbReference>
<accession>A0A058ZCT3</accession>
<dbReference type="InterPro" id="IPR011009">
    <property type="entry name" value="Kinase-like_dom_sf"/>
</dbReference>
<evidence type="ECO:0000259" key="4">
    <source>
        <dbReference type="PROSITE" id="PS50011"/>
    </source>
</evidence>
<reference evidence="5" key="1">
    <citation type="submission" date="2013-04" db="EMBL/GenBank/DDBJ databases">
        <title>The Genome Sequence of Fonticula alba ATCC 38817.</title>
        <authorList>
            <consortium name="The Broad Institute Genomics Platform"/>
            <person name="Russ C."/>
            <person name="Cuomo C."/>
            <person name="Burger G."/>
            <person name="Gray M.W."/>
            <person name="Holland P.W.H."/>
            <person name="King N."/>
            <person name="Lang F.B.F."/>
            <person name="Roger A.J."/>
            <person name="Ruiz-Trillo I."/>
            <person name="Brown M."/>
            <person name="Walker B."/>
            <person name="Young S."/>
            <person name="Zeng Q."/>
            <person name="Gargeya S."/>
            <person name="Fitzgerald M."/>
            <person name="Haas B."/>
            <person name="Abouelleil A."/>
            <person name="Allen A.W."/>
            <person name="Alvarado L."/>
            <person name="Arachchi H.M."/>
            <person name="Berlin A.M."/>
            <person name="Chapman S.B."/>
            <person name="Gainer-Dewar J."/>
            <person name="Goldberg J."/>
            <person name="Griggs A."/>
            <person name="Gujja S."/>
            <person name="Hansen M."/>
            <person name="Howarth C."/>
            <person name="Imamovic A."/>
            <person name="Ireland A."/>
            <person name="Larimer J."/>
            <person name="McCowan C."/>
            <person name="Murphy C."/>
            <person name="Pearson M."/>
            <person name="Poon T.W."/>
            <person name="Priest M."/>
            <person name="Roberts A."/>
            <person name="Saif S."/>
            <person name="Shea T."/>
            <person name="Sisk P."/>
            <person name="Sykes S."/>
            <person name="Wortman J."/>
            <person name="Nusbaum C."/>
            <person name="Birren B."/>
        </authorList>
    </citation>
    <scope>NUCLEOTIDE SEQUENCE [LARGE SCALE GENOMIC DNA]</scope>
    <source>
        <strain evidence="5">ATCC 38817</strain>
    </source>
</reference>
<dbReference type="STRING" id="691883.A0A058ZCT3"/>